<reference evidence="8" key="1">
    <citation type="journal article" date="2020" name="Cell">
        <title>Large-Scale Comparative Analyses of Tick Genomes Elucidate Their Genetic Diversity and Vector Capacities.</title>
        <authorList>
            <consortium name="Tick Genome and Microbiome Consortium (TIGMIC)"/>
            <person name="Jia N."/>
            <person name="Wang J."/>
            <person name="Shi W."/>
            <person name="Du L."/>
            <person name="Sun Y."/>
            <person name="Zhan W."/>
            <person name="Jiang J.F."/>
            <person name="Wang Q."/>
            <person name="Zhang B."/>
            <person name="Ji P."/>
            <person name="Bell-Sakyi L."/>
            <person name="Cui X.M."/>
            <person name="Yuan T.T."/>
            <person name="Jiang B.G."/>
            <person name="Yang W.F."/>
            <person name="Lam T.T."/>
            <person name="Chang Q.C."/>
            <person name="Ding S.J."/>
            <person name="Wang X.J."/>
            <person name="Zhu J.G."/>
            <person name="Ruan X.D."/>
            <person name="Zhao L."/>
            <person name="Wei J.T."/>
            <person name="Ye R.Z."/>
            <person name="Que T.C."/>
            <person name="Du C.H."/>
            <person name="Zhou Y.H."/>
            <person name="Cheng J.X."/>
            <person name="Dai P.F."/>
            <person name="Guo W.B."/>
            <person name="Han X.H."/>
            <person name="Huang E.J."/>
            <person name="Li L.F."/>
            <person name="Wei W."/>
            <person name="Gao Y.C."/>
            <person name="Liu J.Z."/>
            <person name="Shao H.Z."/>
            <person name="Wang X."/>
            <person name="Wang C.C."/>
            <person name="Yang T.C."/>
            <person name="Huo Q.B."/>
            <person name="Li W."/>
            <person name="Chen H.Y."/>
            <person name="Chen S.E."/>
            <person name="Zhou L.G."/>
            <person name="Ni X.B."/>
            <person name="Tian J.H."/>
            <person name="Sheng Y."/>
            <person name="Liu T."/>
            <person name="Pan Y.S."/>
            <person name="Xia L.Y."/>
            <person name="Li J."/>
            <person name="Zhao F."/>
            <person name="Cao W.C."/>
        </authorList>
    </citation>
    <scope>NUCLEOTIDE SEQUENCE</scope>
    <source>
        <strain evidence="8">Rsan-2018</strain>
    </source>
</reference>
<proteinExistence type="predicted"/>
<dbReference type="VEuPathDB" id="VectorBase:RSAN_037584"/>
<evidence type="ECO:0000256" key="5">
    <source>
        <dbReference type="PROSITE-ProRule" id="PRU00557"/>
    </source>
</evidence>
<dbReference type="GO" id="GO:0005319">
    <property type="term" value="F:lipid transporter activity"/>
    <property type="evidence" value="ECO:0007669"/>
    <property type="project" value="InterPro"/>
</dbReference>
<feature type="disulfide bond" evidence="5">
    <location>
        <begin position="202"/>
        <end position="205"/>
    </location>
</feature>
<name>A0A9D4PCW8_RHISA</name>
<evidence type="ECO:0000313" key="9">
    <source>
        <dbReference type="Proteomes" id="UP000821837"/>
    </source>
</evidence>
<dbReference type="AlphaFoldDB" id="A0A9D4PCW8"/>
<organism evidence="8 9">
    <name type="scientific">Rhipicephalus sanguineus</name>
    <name type="common">Brown dog tick</name>
    <name type="synonym">Ixodes sanguineus</name>
    <dbReference type="NCBI Taxonomy" id="34632"/>
    <lineage>
        <taxon>Eukaryota</taxon>
        <taxon>Metazoa</taxon>
        <taxon>Ecdysozoa</taxon>
        <taxon>Arthropoda</taxon>
        <taxon>Chelicerata</taxon>
        <taxon>Arachnida</taxon>
        <taxon>Acari</taxon>
        <taxon>Parasitiformes</taxon>
        <taxon>Ixodida</taxon>
        <taxon>Ixodoidea</taxon>
        <taxon>Ixodidae</taxon>
        <taxon>Rhipicephalinae</taxon>
        <taxon>Rhipicephalus</taxon>
        <taxon>Rhipicephalus</taxon>
    </lineage>
</organism>
<dbReference type="SMART" id="SM01169">
    <property type="entry name" value="DUF1943"/>
    <property type="match status" value="1"/>
</dbReference>
<keyword evidence="3 5" id="KW-1015">Disulfide bond</keyword>
<evidence type="ECO:0000256" key="6">
    <source>
        <dbReference type="SAM" id="SignalP"/>
    </source>
</evidence>
<dbReference type="InterPro" id="IPR011030">
    <property type="entry name" value="Lipovitellin_superhlx_dom"/>
</dbReference>
<dbReference type="Proteomes" id="UP000821837">
    <property type="component" value="Unassembled WGS sequence"/>
</dbReference>
<dbReference type="SMART" id="SM00638">
    <property type="entry name" value="LPD_N"/>
    <property type="match status" value="1"/>
</dbReference>
<dbReference type="Pfam" id="PF09172">
    <property type="entry name" value="Vit_open_b-sht"/>
    <property type="match status" value="1"/>
</dbReference>
<keyword evidence="9" id="KW-1185">Reference proteome</keyword>
<dbReference type="PANTHER" id="PTHR23345:SF15">
    <property type="entry name" value="VITELLOGENIN 1-RELATED"/>
    <property type="match status" value="1"/>
</dbReference>
<gene>
    <name evidence="8" type="ORF">HPB52_018198</name>
</gene>
<keyword evidence="2" id="KW-0758">Storage protein</keyword>
<dbReference type="InterPro" id="IPR015816">
    <property type="entry name" value="Vitellinogen_b-sht_N"/>
</dbReference>
<dbReference type="InterPro" id="IPR015255">
    <property type="entry name" value="Vitellinogen_open_b-sht"/>
</dbReference>
<dbReference type="PROSITE" id="PS51211">
    <property type="entry name" value="VITELLOGENIN"/>
    <property type="match status" value="1"/>
</dbReference>
<comment type="caution">
    <text evidence="8">The sequence shown here is derived from an EMBL/GenBank/DDBJ whole genome shotgun (WGS) entry which is preliminary data.</text>
</comment>
<dbReference type="Gene3D" id="2.20.50.20">
    <property type="entry name" value="Lipovitellin. Chain A, domain 3"/>
    <property type="match status" value="1"/>
</dbReference>
<evidence type="ECO:0000256" key="1">
    <source>
        <dbReference type="ARBA" id="ARBA00022729"/>
    </source>
</evidence>
<comment type="caution">
    <text evidence="5">Lacks conserved residue(s) required for the propagation of feature annotation.</text>
</comment>
<keyword evidence="4" id="KW-0325">Glycoprotein</keyword>
<feature type="signal peptide" evidence="6">
    <location>
        <begin position="1"/>
        <end position="16"/>
    </location>
</feature>
<dbReference type="InterPro" id="IPR015817">
    <property type="entry name" value="Vitellinogen_open_b-sht_sub1"/>
</dbReference>
<evidence type="ECO:0000313" key="8">
    <source>
        <dbReference type="EMBL" id="KAH7936098.1"/>
    </source>
</evidence>
<dbReference type="Gene3D" id="1.25.10.20">
    <property type="entry name" value="Vitellinogen, superhelical"/>
    <property type="match status" value="1"/>
</dbReference>
<dbReference type="InterPro" id="IPR001747">
    <property type="entry name" value="Vitellogenin_N"/>
</dbReference>
<dbReference type="SUPFAM" id="SSF48431">
    <property type="entry name" value="Lipovitellin-phosvitin complex, superhelical domain"/>
    <property type="match status" value="1"/>
</dbReference>
<dbReference type="EMBL" id="JABSTV010001255">
    <property type="protein sequence ID" value="KAH7936098.1"/>
    <property type="molecule type" value="Genomic_DNA"/>
</dbReference>
<protein>
    <recommendedName>
        <fullName evidence="7">Vitellogenin domain-containing protein</fullName>
    </recommendedName>
</protein>
<sequence length="1250" mass="142495">MMKILWILTFTVAISGFDVGKEYVYRQKGTLHIANPEQPSQSAGVAFRSKILVQPKKDHTIFSIVDFEAEAFNSDNIDVAHHEFDYVRNEDAVSALQRPFAARFNDGKVEEIEIDKNEPTWARNMKKGVLSLFQLDLFKGRQQNPQARKYNVKEDGVHGPCDSLYIVHTEDNGHIEVTKAKNLEKCDREIYATYGRQKGSICVKCESQRTHQLSDTFEVYYRLKGTARHYVIERAWSESTQLIKGNNEGKEFHVMFNRTLDLETEREITEEHVLPAGMVKEHSLAQEFAFLVGLRSLARLEYTDEDIPNIDNEMSAGQLFHITFHSFSTFDYQEIDDIYRNHVLTAPEDIKDSMRHVFLDLLGAAGSNPHVAYGLGLIRNGELSSLDAHYFYSKIQVNLKEAGPAMIHEISDSCESQVVKSHRGTWASCKLAASAVAGGSGCQHADNDSAEDKGTCSTEIVSGIFNYSVTPGNVEHETEHPITVFLSVAGNLNTRKAVKYLERFISPKWHAKEPRRMAALSALRRTAKRHPELARSVALPIFHNTSEASEIRIAAFLVALETDPELYVLRHIGLEITDPSDQVVAFVTSAFRSLAESEYPCHRQIAQHLRYVLPLWANHPRLRRPADGSSSHMFISSGYNPKYDYGGMTQVELIRSRDSYLPRSLRVDMKDYMAGHTHDTLAFSFESWGMDKLLDRLVGPQPGSTKNIWNFVGRRRFPRDASSDERERIEDLLSVADREYDPMYARLGLSVFGQAIDTWDFDESILEELEAEVTPDETAGKSMGNAGRKVFSLTQDWTFLMPTELGVPLFFDHKQVDFVYSNRQRFDVTHGDNADLKLNIKGHYVYETRSLQSFGFPLFFTNATVGACYDARTVISWPLDLKVALNAAEGKLRLRRPQNLPWNVANHHFHPFTYRSPFETRTSATLNSSRSIPRADKPLGKTCKFDRKHFDETFGVGLAVKGHLLGKGLQQGLHDFFNDMTWRDRLYYVTINPNWHPRDVKIYVVPADEDATKEAPRQSRFKIHDHMGDDPALPATHVLNVDVNFKGEGTEREAAAELRYSFADDLFNHKLQFFYERTPFSKAENEGMKISTNLYIGVAITRIICVEVSANFPKPDWSRYNSLPTFYLGQRINTSLYLRYGSSCDGQSRLYHRLFPYQARYPALHPPEDSFLHLLRLNMKGESGKFYVQSQVPSRNVDEKPHSDVTVTHEDGHRVEYVDIPLSTHVLEPRVFAEFGYTNLAEYASLYKHG</sequence>
<keyword evidence="1 6" id="KW-0732">Signal</keyword>
<reference evidence="8" key="2">
    <citation type="submission" date="2021-09" db="EMBL/GenBank/DDBJ databases">
        <authorList>
            <person name="Jia N."/>
            <person name="Wang J."/>
            <person name="Shi W."/>
            <person name="Du L."/>
            <person name="Sun Y."/>
            <person name="Zhan W."/>
            <person name="Jiang J."/>
            <person name="Wang Q."/>
            <person name="Zhang B."/>
            <person name="Ji P."/>
            <person name="Sakyi L.B."/>
            <person name="Cui X."/>
            <person name="Yuan T."/>
            <person name="Jiang B."/>
            <person name="Yang W."/>
            <person name="Lam T.T.-Y."/>
            <person name="Chang Q."/>
            <person name="Ding S."/>
            <person name="Wang X."/>
            <person name="Zhu J."/>
            <person name="Ruan X."/>
            <person name="Zhao L."/>
            <person name="Wei J."/>
            <person name="Que T."/>
            <person name="Du C."/>
            <person name="Cheng J."/>
            <person name="Dai P."/>
            <person name="Han X."/>
            <person name="Huang E."/>
            <person name="Gao Y."/>
            <person name="Liu J."/>
            <person name="Shao H."/>
            <person name="Ye R."/>
            <person name="Li L."/>
            <person name="Wei W."/>
            <person name="Wang X."/>
            <person name="Wang C."/>
            <person name="Huo Q."/>
            <person name="Li W."/>
            <person name="Guo W."/>
            <person name="Chen H."/>
            <person name="Chen S."/>
            <person name="Zhou L."/>
            <person name="Zhou L."/>
            <person name="Ni X."/>
            <person name="Tian J."/>
            <person name="Zhou Y."/>
            <person name="Sheng Y."/>
            <person name="Liu T."/>
            <person name="Pan Y."/>
            <person name="Xia L."/>
            <person name="Li J."/>
            <person name="Zhao F."/>
            <person name="Cao W."/>
        </authorList>
    </citation>
    <scope>NUCLEOTIDE SEQUENCE</scope>
    <source>
        <strain evidence="8">Rsan-2018</strain>
        <tissue evidence="8">Larvae</tissue>
    </source>
</reference>
<dbReference type="InterPro" id="IPR015819">
    <property type="entry name" value="Lipid_transp_b-sht_shell"/>
</dbReference>
<dbReference type="Gene3D" id="2.30.230.10">
    <property type="entry name" value="Lipovitellin, beta-sheet shell regions, chain A"/>
    <property type="match status" value="1"/>
</dbReference>
<feature type="chain" id="PRO_5039292377" description="Vitellogenin domain-containing protein" evidence="6">
    <location>
        <begin position="17"/>
        <end position="1250"/>
    </location>
</feature>
<feature type="domain" description="Vitellogenin" evidence="7">
    <location>
        <begin position="17"/>
        <end position="665"/>
    </location>
</feature>
<evidence type="ECO:0000256" key="2">
    <source>
        <dbReference type="ARBA" id="ARBA00022761"/>
    </source>
</evidence>
<dbReference type="PANTHER" id="PTHR23345">
    <property type="entry name" value="VITELLOGENIN-RELATED"/>
    <property type="match status" value="1"/>
</dbReference>
<accession>A0A9D4PCW8</accession>
<dbReference type="InterPro" id="IPR050733">
    <property type="entry name" value="Vitellogenin/Apolipophorin"/>
</dbReference>
<evidence type="ECO:0000259" key="7">
    <source>
        <dbReference type="PROSITE" id="PS51211"/>
    </source>
</evidence>
<dbReference type="Pfam" id="PF01347">
    <property type="entry name" value="Vitellogenin_N"/>
    <property type="match status" value="1"/>
</dbReference>
<dbReference type="GO" id="GO:0045735">
    <property type="term" value="F:nutrient reservoir activity"/>
    <property type="evidence" value="ECO:0007669"/>
    <property type="project" value="UniProtKB-KW"/>
</dbReference>
<evidence type="ECO:0000256" key="3">
    <source>
        <dbReference type="ARBA" id="ARBA00023157"/>
    </source>
</evidence>
<evidence type="ECO:0000256" key="4">
    <source>
        <dbReference type="ARBA" id="ARBA00023180"/>
    </source>
</evidence>
<dbReference type="SUPFAM" id="SSF56968">
    <property type="entry name" value="Lipovitellin-phosvitin complex, beta-sheet shell regions"/>
    <property type="match status" value="2"/>
</dbReference>